<dbReference type="CDD" id="cd00037">
    <property type="entry name" value="CLECT"/>
    <property type="match status" value="1"/>
</dbReference>
<dbReference type="Gene3D" id="3.10.100.10">
    <property type="entry name" value="Mannose-Binding Protein A, subunit A"/>
    <property type="match status" value="1"/>
</dbReference>
<feature type="domain" description="C-type lectin" evidence="1">
    <location>
        <begin position="1"/>
        <end position="102"/>
    </location>
</feature>
<evidence type="ECO:0000313" key="2">
    <source>
        <dbReference type="EMBL" id="CAL4125585.1"/>
    </source>
</evidence>
<dbReference type="InterPro" id="IPR016187">
    <property type="entry name" value="CTDL_fold"/>
</dbReference>
<comment type="caution">
    <text evidence="2">The sequence shown here is derived from an EMBL/GenBank/DDBJ whole genome shotgun (WGS) entry which is preliminary data.</text>
</comment>
<organism evidence="2 3">
    <name type="scientific">Meganyctiphanes norvegica</name>
    <name type="common">Northern krill</name>
    <name type="synonym">Thysanopoda norvegica</name>
    <dbReference type="NCBI Taxonomy" id="48144"/>
    <lineage>
        <taxon>Eukaryota</taxon>
        <taxon>Metazoa</taxon>
        <taxon>Ecdysozoa</taxon>
        <taxon>Arthropoda</taxon>
        <taxon>Crustacea</taxon>
        <taxon>Multicrustacea</taxon>
        <taxon>Malacostraca</taxon>
        <taxon>Eumalacostraca</taxon>
        <taxon>Eucarida</taxon>
        <taxon>Euphausiacea</taxon>
        <taxon>Euphausiidae</taxon>
        <taxon>Meganyctiphanes</taxon>
    </lineage>
</organism>
<sequence>MDLAELDYSFLSNQLLLNKIADIGEWVWLGAEDKTGDDKWIWSTSGRSLSLQDSRWAYDNPHEKGHQYTGNCLVGFRSAAPKYKRTNLGDWHCEKPYYFVCQMF</sequence>
<dbReference type="PROSITE" id="PS50041">
    <property type="entry name" value="C_TYPE_LECTIN_2"/>
    <property type="match status" value="1"/>
</dbReference>
<protein>
    <recommendedName>
        <fullName evidence="1">C-type lectin domain-containing protein</fullName>
    </recommendedName>
</protein>
<proteinExistence type="predicted"/>
<dbReference type="InterPro" id="IPR016186">
    <property type="entry name" value="C-type_lectin-like/link_sf"/>
</dbReference>
<gene>
    <name evidence="2" type="ORF">MNOR_LOCUS25230</name>
</gene>
<dbReference type="AlphaFoldDB" id="A0AAV2RKB6"/>
<dbReference type="Pfam" id="PF00059">
    <property type="entry name" value="Lectin_C"/>
    <property type="match status" value="1"/>
</dbReference>
<dbReference type="EMBL" id="CAXKWB010023838">
    <property type="protein sequence ID" value="CAL4125585.1"/>
    <property type="molecule type" value="Genomic_DNA"/>
</dbReference>
<name>A0AAV2RKB6_MEGNR</name>
<evidence type="ECO:0000313" key="3">
    <source>
        <dbReference type="Proteomes" id="UP001497623"/>
    </source>
</evidence>
<keyword evidence="3" id="KW-1185">Reference proteome</keyword>
<dbReference type="SUPFAM" id="SSF56436">
    <property type="entry name" value="C-type lectin-like"/>
    <property type="match status" value="1"/>
</dbReference>
<accession>A0AAV2RKB6</accession>
<dbReference type="Proteomes" id="UP001497623">
    <property type="component" value="Unassembled WGS sequence"/>
</dbReference>
<reference evidence="2 3" key="1">
    <citation type="submission" date="2024-05" db="EMBL/GenBank/DDBJ databases">
        <authorList>
            <person name="Wallberg A."/>
        </authorList>
    </citation>
    <scope>NUCLEOTIDE SEQUENCE [LARGE SCALE GENOMIC DNA]</scope>
</reference>
<dbReference type="InterPro" id="IPR001304">
    <property type="entry name" value="C-type_lectin-like"/>
</dbReference>
<evidence type="ECO:0000259" key="1">
    <source>
        <dbReference type="PROSITE" id="PS50041"/>
    </source>
</evidence>